<dbReference type="Pfam" id="PF20152">
    <property type="entry name" value="DUF6534"/>
    <property type="match status" value="1"/>
</dbReference>
<dbReference type="PANTHER" id="PTHR40465:SF1">
    <property type="entry name" value="DUF6534 DOMAIN-CONTAINING PROTEIN"/>
    <property type="match status" value="1"/>
</dbReference>
<reference evidence="3" key="1">
    <citation type="submission" date="2023-03" db="EMBL/GenBank/DDBJ databases">
        <title>Massive genome expansion in bonnet fungi (Mycena s.s.) driven by repeated elements and novel gene families across ecological guilds.</title>
        <authorList>
            <consortium name="Lawrence Berkeley National Laboratory"/>
            <person name="Harder C.B."/>
            <person name="Miyauchi S."/>
            <person name="Viragh M."/>
            <person name="Kuo A."/>
            <person name="Thoen E."/>
            <person name="Andreopoulos B."/>
            <person name="Lu D."/>
            <person name="Skrede I."/>
            <person name="Drula E."/>
            <person name="Henrissat B."/>
            <person name="Morin E."/>
            <person name="Kohler A."/>
            <person name="Barry K."/>
            <person name="LaButti K."/>
            <person name="Morin E."/>
            <person name="Salamov A."/>
            <person name="Lipzen A."/>
            <person name="Mereny Z."/>
            <person name="Hegedus B."/>
            <person name="Baldrian P."/>
            <person name="Stursova M."/>
            <person name="Weitz H."/>
            <person name="Taylor A."/>
            <person name="Grigoriev I.V."/>
            <person name="Nagy L.G."/>
            <person name="Martin F."/>
            <person name="Kauserud H."/>
        </authorList>
    </citation>
    <scope>NUCLEOTIDE SEQUENCE</scope>
    <source>
        <strain evidence="3">CBHHK173m</strain>
    </source>
</reference>
<dbReference type="EMBL" id="JARJCN010000024">
    <property type="protein sequence ID" value="KAJ7089181.1"/>
    <property type="molecule type" value="Genomic_DNA"/>
</dbReference>
<dbReference type="AlphaFoldDB" id="A0AAD6XMJ2"/>
<gene>
    <name evidence="3" type="ORF">B0H15DRAFT_278398</name>
</gene>
<keyword evidence="1" id="KW-0812">Transmembrane</keyword>
<feature type="transmembrane region" description="Helical" evidence="1">
    <location>
        <begin position="87"/>
        <end position="112"/>
    </location>
</feature>
<evidence type="ECO:0000259" key="2">
    <source>
        <dbReference type="Pfam" id="PF20152"/>
    </source>
</evidence>
<feature type="transmembrane region" description="Helical" evidence="1">
    <location>
        <begin position="164"/>
        <end position="184"/>
    </location>
</feature>
<proteinExistence type="predicted"/>
<accession>A0AAD6XMJ2</accession>
<name>A0AAD6XMJ2_9AGAR</name>
<dbReference type="InterPro" id="IPR045339">
    <property type="entry name" value="DUF6534"/>
</dbReference>
<feature type="transmembrane region" description="Helical" evidence="1">
    <location>
        <begin position="54"/>
        <end position="75"/>
    </location>
</feature>
<sequence length="230" mass="25737">MRPTKALELYGPAEIAHGPLFIGFFFNVLLCGIMVIQTYSYFKTFRSDKDWTKAFVACIFLLDALNTLFDFAYLYDCLIVHFDDVPYLARATWLFATDPATTAIIAFLVQLFYIRRVKLLTGSVWLVLLVGACALTGLAGGIVTSVEVLLEPHFRDFIHFKSVVIVWLAGECVCDIMITTILVVHLRFHCKSGIASTDILVDRIIRLTVQTGLATALCATIESRPNFVPQ</sequence>
<evidence type="ECO:0000256" key="1">
    <source>
        <dbReference type="SAM" id="Phobius"/>
    </source>
</evidence>
<protein>
    <recommendedName>
        <fullName evidence="2">DUF6534 domain-containing protein</fullName>
    </recommendedName>
</protein>
<keyword evidence="4" id="KW-1185">Reference proteome</keyword>
<feature type="transmembrane region" description="Helical" evidence="1">
    <location>
        <begin position="20"/>
        <end position="42"/>
    </location>
</feature>
<dbReference type="Proteomes" id="UP001222325">
    <property type="component" value="Unassembled WGS sequence"/>
</dbReference>
<evidence type="ECO:0000313" key="4">
    <source>
        <dbReference type="Proteomes" id="UP001222325"/>
    </source>
</evidence>
<dbReference type="PANTHER" id="PTHR40465">
    <property type="entry name" value="CHROMOSOME 1, WHOLE GENOME SHOTGUN SEQUENCE"/>
    <property type="match status" value="1"/>
</dbReference>
<comment type="caution">
    <text evidence="3">The sequence shown here is derived from an EMBL/GenBank/DDBJ whole genome shotgun (WGS) entry which is preliminary data.</text>
</comment>
<evidence type="ECO:0000313" key="3">
    <source>
        <dbReference type="EMBL" id="KAJ7089181.1"/>
    </source>
</evidence>
<feature type="transmembrane region" description="Helical" evidence="1">
    <location>
        <begin position="124"/>
        <end position="144"/>
    </location>
</feature>
<organism evidence="3 4">
    <name type="scientific">Mycena belliarum</name>
    <dbReference type="NCBI Taxonomy" id="1033014"/>
    <lineage>
        <taxon>Eukaryota</taxon>
        <taxon>Fungi</taxon>
        <taxon>Dikarya</taxon>
        <taxon>Basidiomycota</taxon>
        <taxon>Agaricomycotina</taxon>
        <taxon>Agaricomycetes</taxon>
        <taxon>Agaricomycetidae</taxon>
        <taxon>Agaricales</taxon>
        <taxon>Marasmiineae</taxon>
        <taxon>Mycenaceae</taxon>
        <taxon>Mycena</taxon>
    </lineage>
</organism>
<keyword evidence="1" id="KW-0472">Membrane</keyword>
<keyword evidence="1" id="KW-1133">Transmembrane helix</keyword>
<feature type="domain" description="DUF6534" evidence="2">
    <location>
        <begin position="172"/>
        <end position="220"/>
    </location>
</feature>